<dbReference type="InterPro" id="IPR043993">
    <property type="entry name" value="T4SS_pilin"/>
</dbReference>
<evidence type="ECO:0000313" key="3">
    <source>
        <dbReference type="EMBL" id="OGF18491.1"/>
    </source>
</evidence>
<keyword evidence="1" id="KW-0472">Membrane</keyword>
<keyword evidence="1" id="KW-0812">Transmembrane</keyword>
<feature type="chain" id="PRO_5009521085" description="TrbC/VIRB2 family protein" evidence="2">
    <location>
        <begin position="24"/>
        <end position="137"/>
    </location>
</feature>
<dbReference type="Proteomes" id="UP000178682">
    <property type="component" value="Unassembled WGS sequence"/>
</dbReference>
<sequence>MKKFLVIFIAMLVIAPAFSFALANPVVAAPLDENNAWGGYSGGNINADTLQANTGLGGTDPRVIAAKVINVILGFLGIIAVVLILIGGFMWMTAAGNDDKVATAKKIMTAGIIGLVIVLAAFGIAKFVVNALITATA</sequence>
<proteinExistence type="predicted"/>
<comment type="caution">
    <text evidence="3">The sequence shown here is derived from an EMBL/GenBank/DDBJ whole genome shotgun (WGS) entry which is preliminary data.</text>
</comment>
<evidence type="ECO:0000313" key="4">
    <source>
        <dbReference type="Proteomes" id="UP000178682"/>
    </source>
</evidence>
<organism evidence="3 4">
    <name type="scientific">Candidatus Falkowbacteria bacterium RIFCSPLOWO2_12_FULL_45_10</name>
    <dbReference type="NCBI Taxonomy" id="1797990"/>
    <lineage>
        <taxon>Bacteria</taxon>
        <taxon>Candidatus Falkowiibacteriota</taxon>
    </lineage>
</organism>
<name>A0A1F5RWR5_9BACT</name>
<evidence type="ECO:0000256" key="2">
    <source>
        <dbReference type="SAM" id="SignalP"/>
    </source>
</evidence>
<feature type="signal peptide" evidence="2">
    <location>
        <begin position="1"/>
        <end position="23"/>
    </location>
</feature>
<dbReference type="Pfam" id="PF18895">
    <property type="entry name" value="T4SS_pilin"/>
    <property type="match status" value="1"/>
</dbReference>
<dbReference type="AlphaFoldDB" id="A0A1F5RWR5"/>
<keyword evidence="1" id="KW-1133">Transmembrane helix</keyword>
<gene>
    <name evidence="3" type="ORF">A3G56_00930</name>
</gene>
<protein>
    <recommendedName>
        <fullName evidence="5">TrbC/VIRB2 family protein</fullName>
    </recommendedName>
</protein>
<feature type="transmembrane region" description="Helical" evidence="1">
    <location>
        <begin position="112"/>
        <end position="133"/>
    </location>
</feature>
<accession>A0A1F5RWR5</accession>
<reference evidence="3 4" key="1">
    <citation type="journal article" date="2016" name="Nat. Commun.">
        <title>Thousands of microbial genomes shed light on interconnected biogeochemical processes in an aquifer system.</title>
        <authorList>
            <person name="Anantharaman K."/>
            <person name="Brown C.T."/>
            <person name="Hug L.A."/>
            <person name="Sharon I."/>
            <person name="Castelle C.J."/>
            <person name="Probst A.J."/>
            <person name="Thomas B.C."/>
            <person name="Singh A."/>
            <person name="Wilkins M.J."/>
            <person name="Karaoz U."/>
            <person name="Brodie E.L."/>
            <person name="Williams K.H."/>
            <person name="Hubbard S.S."/>
            <person name="Banfield J.F."/>
        </authorList>
    </citation>
    <scope>NUCLEOTIDE SEQUENCE [LARGE SCALE GENOMIC DNA]</scope>
</reference>
<evidence type="ECO:0008006" key="5">
    <source>
        <dbReference type="Google" id="ProtNLM"/>
    </source>
</evidence>
<dbReference type="EMBL" id="MFFX01000047">
    <property type="protein sequence ID" value="OGF18491.1"/>
    <property type="molecule type" value="Genomic_DNA"/>
</dbReference>
<evidence type="ECO:0000256" key="1">
    <source>
        <dbReference type="SAM" id="Phobius"/>
    </source>
</evidence>
<keyword evidence="2" id="KW-0732">Signal</keyword>
<feature type="transmembrane region" description="Helical" evidence="1">
    <location>
        <begin position="68"/>
        <end position="91"/>
    </location>
</feature>